<evidence type="ECO:0000256" key="2">
    <source>
        <dbReference type="SAM" id="Phobius"/>
    </source>
</evidence>
<feature type="region of interest" description="Disordered" evidence="1">
    <location>
        <begin position="73"/>
        <end position="98"/>
    </location>
</feature>
<keyword evidence="2" id="KW-0472">Membrane</keyword>
<reference evidence="3" key="2">
    <citation type="submission" date="2025-09" db="UniProtKB">
        <authorList>
            <consortium name="Ensembl"/>
        </authorList>
    </citation>
    <scope>IDENTIFICATION</scope>
</reference>
<reference evidence="3" key="1">
    <citation type="submission" date="2025-08" db="UniProtKB">
        <authorList>
            <consortium name="Ensembl"/>
        </authorList>
    </citation>
    <scope>IDENTIFICATION</scope>
</reference>
<dbReference type="Ensembl" id="ENSCCRT00010034789.1">
    <property type="protein sequence ID" value="ENSCCRP00010031704.1"/>
    <property type="gene ID" value="ENSCCRG00010013504.1"/>
</dbReference>
<name>A0A8C1JHH0_CYPCA</name>
<dbReference type="Proteomes" id="UP000694427">
    <property type="component" value="Unplaced"/>
</dbReference>
<sequence length="98" mass="11593">GKSIQCTYRYILKNKFHRDFLHISATVALFCFSVSQCFLTSIVEKQRRGLSNCSFFARGRINKVFECSSFKSPCSVQKQSKEKRERQSKERERDREKN</sequence>
<proteinExistence type="predicted"/>
<keyword evidence="2" id="KW-1133">Transmembrane helix</keyword>
<keyword evidence="2" id="KW-0812">Transmembrane</keyword>
<organism evidence="3 4">
    <name type="scientific">Cyprinus carpio</name>
    <name type="common">Common carp</name>
    <dbReference type="NCBI Taxonomy" id="7962"/>
    <lineage>
        <taxon>Eukaryota</taxon>
        <taxon>Metazoa</taxon>
        <taxon>Chordata</taxon>
        <taxon>Craniata</taxon>
        <taxon>Vertebrata</taxon>
        <taxon>Euteleostomi</taxon>
        <taxon>Actinopterygii</taxon>
        <taxon>Neopterygii</taxon>
        <taxon>Teleostei</taxon>
        <taxon>Ostariophysi</taxon>
        <taxon>Cypriniformes</taxon>
        <taxon>Cyprinidae</taxon>
        <taxon>Cyprininae</taxon>
        <taxon>Cyprinus</taxon>
    </lineage>
</organism>
<keyword evidence="4" id="KW-1185">Reference proteome</keyword>
<evidence type="ECO:0000256" key="1">
    <source>
        <dbReference type="SAM" id="MobiDB-lite"/>
    </source>
</evidence>
<dbReference type="AlphaFoldDB" id="A0A8C1JHH0"/>
<evidence type="ECO:0000313" key="4">
    <source>
        <dbReference type="Proteomes" id="UP000694427"/>
    </source>
</evidence>
<accession>A0A8C1JHH0</accession>
<feature type="compositionally biased region" description="Basic and acidic residues" evidence="1">
    <location>
        <begin position="79"/>
        <end position="98"/>
    </location>
</feature>
<feature type="transmembrane region" description="Helical" evidence="2">
    <location>
        <begin position="20"/>
        <end position="39"/>
    </location>
</feature>
<evidence type="ECO:0000313" key="3">
    <source>
        <dbReference type="Ensembl" id="ENSCCRP00010031704.1"/>
    </source>
</evidence>
<protein>
    <submittedName>
        <fullName evidence="3">Uncharacterized protein</fullName>
    </submittedName>
</protein>